<dbReference type="AlphaFoldDB" id="A0A0J8B2H1"/>
<reference evidence="1 2" key="1">
    <citation type="journal article" date="2014" name="Nature">
        <title>The genome of the recently domesticated crop plant sugar beet (Beta vulgaris).</title>
        <authorList>
            <person name="Dohm J.C."/>
            <person name="Minoche A.E."/>
            <person name="Holtgrawe D."/>
            <person name="Capella-Gutierrez S."/>
            <person name="Zakrzewski F."/>
            <person name="Tafer H."/>
            <person name="Rupp O."/>
            <person name="Sorensen T.R."/>
            <person name="Stracke R."/>
            <person name="Reinhardt R."/>
            <person name="Goesmann A."/>
            <person name="Kraft T."/>
            <person name="Schulz B."/>
            <person name="Stadler P.F."/>
            <person name="Schmidt T."/>
            <person name="Gabaldon T."/>
            <person name="Lehrach H."/>
            <person name="Weisshaar B."/>
            <person name="Himmelbauer H."/>
        </authorList>
    </citation>
    <scope>NUCLEOTIDE SEQUENCE [LARGE SCALE GENOMIC DNA]</scope>
    <source>
        <tissue evidence="1">Taproot</tissue>
    </source>
</reference>
<sequence length="73" mass="8276">MTTRTGSSKVLGSGFTLPVFFDSVPVGPKSIHFFKNARLCEQNYVVWDSGRRQRQDDGFLPAVRRTSRMPARD</sequence>
<name>A0A0J8B2H1_BETVV</name>
<evidence type="ECO:0000313" key="1">
    <source>
        <dbReference type="EMBL" id="KMS94042.1"/>
    </source>
</evidence>
<evidence type="ECO:0000313" key="2">
    <source>
        <dbReference type="Proteomes" id="UP000035740"/>
    </source>
</evidence>
<dbReference type="EMBL" id="KQ096619">
    <property type="protein sequence ID" value="KMS94042.1"/>
    <property type="molecule type" value="Genomic_DNA"/>
</dbReference>
<protein>
    <submittedName>
        <fullName evidence="1">Uncharacterized protein</fullName>
    </submittedName>
</protein>
<keyword evidence="2" id="KW-1185">Reference proteome</keyword>
<proteinExistence type="predicted"/>
<organism evidence="1 2">
    <name type="scientific">Beta vulgaris subsp. vulgaris</name>
    <name type="common">Beet</name>
    <dbReference type="NCBI Taxonomy" id="3555"/>
    <lineage>
        <taxon>Eukaryota</taxon>
        <taxon>Viridiplantae</taxon>
        <taxon>Streptophyta</taxon>
        <taxon>Embryophyta</taxon>
        <taxon>Tracheophyta</taxon>
        <taxon>Spermatophyta</taxon>
        <taxon>Magnoliopsida</taxon>
        <taxon>eudicotyledons</taxon>
        <taxon>Gunneridae</taxon>
        <taxon>Pentapetalae</taxon>
        <taxon>Caryophyllales</taxon>
        <taxon>Chenopodiaceae</taxon>
        <taxon>Betoideae</taxon>
        <taxon>Beta</taxon>
    </lineage>
</organism>
<accession>A0A0J8B2H1</accession>
<dbReference type="Gramene" id="KMS94042">
    <property type="protein sequence ID" value="KMS94042"/>
    <property type="gene ID" value="BVRB_025380"/>
</dbReference>
<gene>
    <name evidence="1" type="ORF">BVRB_025380</name>
</gene>
<dbReference type="Proteomes" id="UP000035740">
    <property type="component" value="Unassembled WGS sequence"/>
</dbReference>